<protein>
    <recommendedName>
        <fullName evidence="12">Replication restart protein PriA</fullName>
    </recommendedName>
    <alternativeName>
        <fullName evidence="12">ATP-dependent DNA helicase PriA</fullName>
        <ecNumber evidence="12">5.6.2.4</ecNumber>
    </alternativeName>
    <alternativeName>
        <fullName evidence="12">DNA 3'-5' helicase PriA</fullName>
    </alternativeName>
</protein>
<dbReference type="FunFam" id="3.40.1440.60:FF:000001">
    <property type="entry name" value="Primosomal protein N"/>
    <property type="match status" value="1"/>
</dbReference>
<comment type="subunit">
    <text evidence="12">Component of the replication restart primosome.</text>
</comment>
<dbReference type="SUPFAM" id="SSF52540">
    <property type="entry name" value="P-loop containing nucleoside triphosphate hydrolases"/>
    <property type="match status" value="2"/>
</dbReference>
<dbReference type="InterPro" id="IPR014001">
    <property type="entry name" value="Helicase_ATP-bd"/>
</dbReference>
<feature type="binding site" evidence="12">
    <location>
        <position position="467"/>
    </location>
    <ligand>
        <name>Zn(2+)</name>
        <dbReference type="ChEBI" id="CHEBI:29105"/>
        <label>2</label>
    </ligand>
</feature>
<dbReference type="NCBIfam" id="NF004065">
    <property type="entry name" value="PRK05580.1-1"/>
    <property type="match status" value="1"/>
</dbReference>
<keyword evidence="10 12" id="KW-0413">Isomerase</keyword>
<reference evidence="15 16" key="1">
    <citation type="submission" date="2019-06" db="EMBL/GenBank/DDBJ databases">
        <title>Whole genome sequence for Cellvibrionaceae sp. R142.</title>
        <authorList>
            <person name="Wang G."/>
        </authorList>
    </citation>
    <scope>NUCLEOTIDE SEQUENCE [LARGE SCALE GENOMIC DNA]</scope>
    <source>
        <strain evidence="15 16">R142</strain>
    </source>
</reference>
<dbReference type="InterPro" id="IPR011545">
    <property type="entry name" value="DEAD/DEAH_box_helicase_dom"/>
</dbReference>
<keyword evidence="8 12" id="KW-0067">ATP-binding</keyword>
<dbReference type="CDD" id="cd18804">
    <property type="entry name" value="SF2_C_priA"/>
    <property type="match status" value="1"/>
</dbReference>
<dbReference type="GO" id="GO:0005524">
    <property type="term" value="F:ATP binding"/>
    <property type="evidence" value="ECO:0007669"/>
    <property type="project" value="UniProtKB-UniRule"/>
</dbReference>
<feature type="binding site" evidence="12">
    <location>
        <position position="452"/>
    </location>
    <ligand>
        <name>Zn(2+)</name>
        <dbReference type="ChEBI" id="CHEBI:29105"/>
        <label>2</label>
    </ligand>
</feature>
<comment type="caution">
    <text evidence="15">The sequence shown here is derived from an EMBL/GenBank/DDBJ whole genome shotgun (WGS) entry which is preliminary data.</text>
</comment>
<evidence type="ECO:0000256" key="10">
    <source>
        <dbReference type="ARBA" id="ARBA00023235"/>
    </source>
</evidence>
<sequence>MSVPVYLRVAIPSPLRRTFDYLPPQSPPAAAALQPGIRVRVPFGRQEVVGVLLETGTHTDLEPGQLRQALALVDDTPVLPPDLLQLCRWVSDYYQHPLGEVVSTALPALLRKGEAADPGGETVWGLTAEARGLPETAFKRAPKQAALFRALLARGQLGRAELEALELSRNAVKALADKGLVSEQTRPPTPPARADDPLREAPLALNPEQQAALDQLRYQAFNTYLLEGATGSGKTEIYLQAIQAVLSLGRQALVLVPEIGLTPQTIGRFERRFAVAIAVLHSGLTDRERLQAWCDTASGRARIVIGTRSAIFTPLPEAGIIIVDEEHDPSFKQQDGVRYSARDLASVRASRQDIPLILGSATPALETLHNAMHQRFQHLRLTRRAGSARAPQIALLDIRRLPLQEGFSPAMLAEIEATLARREQVLVFINRRGFAPTLICHDCGWVAGCNHCDARLTVHQYPPHLHCHHCDHQRPLIQQCPQCFSRQLQQVGLGTERSELFLQQCFATTPIHRIDRDSTRRKNALAKVLEDVQRGDPCILVGTQMLAKGHHLPRVTLVAIVDADSGLLSTDLRGPERMGQLLIQVAGRAGRAERPGRVVIQSHHCDHPLMQLLVTRGYQAFARQLLAQRQLSGMPPYRYLALLRAESKRPENAIDFLTEARRLAQQLQPASPQLHYLGPLPALMEKRNGRFRYQLHVNAAARRDLHRLLQRLCRQLEANPLSRRVRWAVDVDPQDMT</sequence>
<dbReference type="GO" id="GO:1990077">
    <property type="term" value="C:primosome complex"/>
    <property type="evidence" value="ECO:0007669"/>
    <property type="project" value="UniProtKB-UniRule"/>
</dbReference>
<dbReference type="Pfam" id="PF00270">
    <property type="entry name" value="DEAD"/>
    <property type="match status" value="1"/>
</dbReference>
<name>A0A545T603_9GAMM</name>
<evidence type="ECO:0000256" key="2">
    <source>
        <dbReference type="ARBA" id="ARBA00022705"/>
    </source>
</evidence>
<dbReference type="GO" id="GO:0006310">
    <property type="term" value="P:DNA recombination"/>
    <property type="evidence" value="ECO:0007669"/>
    <property type="project" value="InterPro"/>
</dbReference>
<evidence type="ECO:0000256" key="6">
    <source>
        <dbReference type="ARBA" id="ARBA00022806"/>
    </source>
</evidence>
<gene>
    <name evidence="12" type="primary">priA</name>
    <name evidence="15" type="ORF">FKG94_18385</name>
</gene>
<keyword evidence="16" id="KW-1185">Reference proteome</keyword>
<dbReference type="InterPro" id="IPR041222">
    <property type="entry name" value="PriA_3primeBD"/>
</dbReference>
<feature type="binding site" evidence="12">
    <location>
        <position position="440"/>
    </location>
    <ligand>
        <name>Zn(2+)</name>
        <dbReference type="ChEBI" id="CHEBI:29105"/>
        <label>1</label>
    </ligand>
</feature>
<dbReference type="Pfam" id="PF18074">
    <property type="entry name" value="PriA_C"/>
    <property type="match status" value="1"/>
</dbReference>
<feature type="binding site" evidence="12">
    <location>
        <position position="443"/>
    </location>
    <ligand>
        <name>Zn(2+)</name>
        <dbReference type="ChEBI" id="CHEBI:29105"/>
        <label>1</label>
    </ligand>
</feature>
<feature type="binding site" evidence="12">
    <location>
        <position position="483"/>
    </location>
    <ligand>
        <name>Zn(2+)</name>
        <dbReference type="ChEBI" id="CHEBI:29105"/>
        <label>1</label>
    </ligand>
</feature>
<dbReference type="GO" id="GO:0006269">
    <property type="term" value="P:DNA replication, synthesis of primer"/>
    <property type="evidence" value="ECO:0007669"/>
    <property type="project" value="UniProtKB-KW"/>
</dbReference>
<evidence type="ECO:0000256" key="3">
    <source>
        <dbReference type="ARBA" id="ARBA00022723"/>
    </source>
</evidence>
<dbReference type="GO" id="GO:0043138">
    <property type="term" value="F:3'-5' DNA helicase activity"/>
    <property type="evidence" value="ECO:0007669"/>
    <property type="project" value="UniProtKB-EC"/>
</dbReference>
<feature type="binding site" evidence="12">
    <location>
        <position position="470"/>
    </location>
    <ligand>
        <name>Zn(2+)</name>
        <dbReference type="ChEBI" id="CHEBI:29105"/>
        <label>2</label>
    </ligand>
</feature>
<dbReference type="Gene3D" id="3.40.1440.60">
    <property type="entry name" value="PriA, 3(prime) DNA-binding domain"/>
    <property type="match status" value="1"/>
</dbReference>
<evidence type="ECO:0000256" key="4">
    <source>
        <dbReference type="ARBA" id="ARBA00022741"/>
    </source>
</evidence>
<feature type="binding site" evidence="12">
    <location>
        <position position="480"/>
    </location>
    <ligand>
        <name>Zn(2+)</name>
        <dbReference type="ChEBI" id="CHEBI:29105"/>
        <label>1</label>
    </ligand>
</feature>
<organism evidence="15 16">
    <name type="scientific">Exilibacterium tricleocarpae</name>
    <dbReference type="NCBI Taxonomy" id="2591008"/>
    <lineage>
        <taxon>Bacteria</taxon>
        <taxon>Pseudomonadati</taxon>
        <taxon>Pseudomonadota</taxon>
        <taxon>Gammaproteobacteria</taxon>
        <taxon>Cellvibrionales</taxon>
        <taxon>Cellvibrionaceae</taxon>
        <taxon>Exilibacterium</taxon>
    </lineage>
</organism>
<dbReference type="PROSITE" id="PS51192">
    <property type="entry name" value="HELICASE_ATP_BIND_1"/>
    <property type="match status" value="1"/>
</dbReference>
<dbReference type="FunFam" id="3.40.50.300:FF:000489">
    <property type="entry name" value="Primosome assembly protein PriA"/>
    <property type="match status" value="1"/>
</dbReference>
<dbReference type="HAMAP" id="MF_00983">
    <property type="entry name" value="PriA"/>
    <property type="match status" value="1"/>
</dbReference>
<dbReference type="GO" id="GO:0016887">
    <property type="term" value="F:ATP hydrolysis activity"/>
    <property type="evidence" value="ECO:0007669"/>
    <property type="project" value="RHEA"/>
</dbReference>
<keyword evidence="2 12" id="KW-0235">DNA replication</keyword>
<dbReference type="Gene3D" id="3.40.50.300">
    <property type="entry name" value="P-loop containing nucleotide triphosphate hydrolases"/>
    <property type="match status" value="2"/>
</dbReference>
<dbReference type="GO" id="GO:0008270">
    <property type="term" value="F:zinc ion binding"/>
    <property type="evidence" value="ECO:0007669"/>
    <property type="project" value="UniProtKB-UniRule"/>
</dbReference>
<dbReference type="EMBL" id="VHSG01000019">
    <property type="protein sequence ID" value="TQV72660.1"/>
    <property type="molecule type" value="Genomic_DNA"/>
</dbReference>
<keyword evidence="3 12" id="KW-0479">Metal-binding</keyword>
<proteinExistence type="inferred from homology"/>
<comment type="function">
    <text evidence="12">Initiates the restart of stalled replication forks, which reloads the replicative helicase on sites other than the origin of replication. Recognizes and binds to abandoned replication forks and remodels them to uncover a helicase loading site. Promotes assembly of the primosome at these replication forks.</text>
</comment>
<dbReference type="InterPro" id="IPR040498">
    <property type="entry name" value="PriA_CRR"/>
</dbReference>
<evidence type="ECO:0000256" key="11">
    <source>
        <dbReference type="ARBA" id="ARBA00048988"/>
    </source>
</evidence>
<dbReference type="Pfam" id="PF17764">
    <property type="entry name" value="PriA_3primeBD"/>
    <property type="match status" value="1"/>
</dbReference>
<dbReference type="Proteomes" id="UP000319732">
    <property type="component" value="Unassembled WGS sequence"/>
</dbReference>
<dbReference type="EC" id="5.6.2.4" evidence="12"/>
<dbReference type="NCBIfam" id="NF004067">
    <property type="entry name" value="PRK05580.1-4"/>
    <property type="match status" value="1"/>
</dbReference>
<evidence type="ECO:0000256" key="5">
    <source>
        <dbReference type="ARBA" id="ARBA00022801"/>
    </source>
</evidence>
<evidence type="ECO:0000259" key="13">
    <source>
        <dbReference type="PROSITE" id="PS51192"/>
    </source>
</evidence>
<dbReference type="GO" id="GO:0006270">
    <property type="term" value="P:DNA replication initiation"/>
    <property type="evidence" value="ECO:0007669"/>
    <property type="project" value="TreeGrafter"/>
</dbReference>
<comment type="catalytic activity">
    <reaction evidence="11 12">
        <text>ATP + H2O = ADP + phosphate + H(+)</text>
        <dbReference type="Rhea" id="RHEA:13065"/>
        <dbReference type="ChEBI" id="CHEBI:15377"/>
        <dbReference type="ChEBI" id="CHEBI:15378"/>
        <dbReference type="ChEBI" id="CHEBI:30616"/>
        <dbReference type="ChEBI" id="CHEBI:43474"/>
        <dbReference type="ChEBI" id="CHEBI:456216"/>
        <dbReference type="EC" id="5.6.2.4"/>
    </reaction>
</comment>
<dbReference type="NCBIfam" id="TIGR00595">
    <property type="entry name" value="priA"/>
    <property type="match status" value="1"/>
</dbReference>
<dbReference type="RefSeq" id="WP_142928390.1">
    <property type="nucleotide sequence ID" value="NZ_ML660098.1"/>
</dbReference>
<dbReference type="PANTHER" id="PTHR30580">
    <property type="entry name" value="PRIMOSOMAL PROTEIN N"/>
    <property type="match status" value="1"/>
</dbReference>
<feature type="domain" description="Helicase C-terminal" evidence="14">
    <location>
        <begin position="460"/>
        <end position="629"/>
    </location>
</feature>
<dbReference type="InterPro" id="IPR027417">
    <property type="entry name" value="P-loop_NTPase"/>
</dbReference>
<dbReference type="OrthoDB" id="9759544at2"/>
<dbReference type="CDD" id="cd17929">
    <property type="entry name" value="DEXHc_priA"/>
    <property type="match status" value="1"/>
</dbReference>
<evidence type="ECO:0000256" key="12">
    <source>
        <dbReference type="HAMAP-Rule" id="MF_00983"/>
    </source>
</evidence>
<dbReference type="PANTHER" id="PTHR30580:SF0">
    <property type="entry name" value="PRIMOSOMAL PROTEIN N"/>
    <property type="match status" value="1"/>
</dbReference>
<comment type="cofactor">
    <cofactor evidence="12">
        <name>Zn(2+)</name>
        <dbReference type="ChEBI" id="CHEBI:29105"/>
    </cofactor>
    <text evidence="12">Binds 2 zinc ions per subunit.</text>
</comment>
<keyword evidence="5 12" id="KW-0378">Hydrolase</keyword>
<keyword evidence="1 12" id="KW-0639">Primosome</keyword>
<evidence type="ECO:0000256" key="9">
    <source>
        <dbReference type="ARBA" id="ARBA00023125"/>
    </source>
</evidence>
<feature type="binding site" evidence="12">
    <location>
        <position position="449"/>
    </location>
    <ligand>
        <name>Zn(2+)</name>
        <dbReference type="ChEBI" id="CHEBI:29105"/>
        <label>2</label>
    </ligand>
</feature>
<evidence type="ECO:0000256" key="8">
    <source>
        <dbReference type="ARBA" id="ARBA00022840"/>
    </source>
</evidence>
<evidence type="ECO:0000313" key="16">
    <source>
        <dbReference type="Proteomes" id="UP000319732"/>
    </source>
</evidence>
<evidence type="ECO:0000256" key="7">
    <source>
        <dbReference type="ARBA" id="ARBA00022833"/>
    </source>
</evidence>
<keyword evidence="7 12" id="KW-0862">Zinc</keyword>
<evidence type="ECO:0000313" key="15">
    <source>
        <dbReference type="EMBL" id="TQV72660.1"/>
    </source>
</evidence>
<dbReference type="PROSITE" id="PS51194">
    <property type="entry name" value="HELICASE_CTER"/>
    <property type="match status" value="1"/>
</dbReference>
<dbReference type="Pfam" id="PF18319">
    <property type="entry name" value="Zn_ribbon_PriA"/>
    <property type="match status" value="1"/>
</dbReference>
<keyword evidence="6 12" id="KW-0347">Helicase</keyword>
<dbReference type="InterPro" id="IPR001650">
    <property type="entry name" value="Helicase_C-like"/>
</dbReference>
<dbReference type="SMART" id="SM00490">
    <property type="entry name" value="HELICc"/>
    <property type="match status" value="1"/>
</dbReference>
<accession>A0A545T603</accession>
<evidence type="ECO:0000256" key="1">
    <source>
        <dbReference type="ARBA" id="ARBA00022515"/>
    </source>
</evidence>
<feature type="domain" description="Helicase ATP-binding" evidence="13">
    <location>
        <begin position="215"/>
        <end position="381"/>
    </location>
</feature>
<keyword evidence="4 12" id="KW-0547">Nucleotide-binding</keyword>
<dbReference type="SMART" id="SM00487">
    <property type="entry name" value="DEXDc"/>
    <property type="match status" value="1"/>
</dbReference>
<dbReference type="InterPro" id="IPR005259">
    <property type="entry name" value="PriA"/>
</dbReference>
<dbReference type="GO" id="GO:0006302">
    <property type="term" value="P:double-strand break repair"/>
    <property type="evidence" value="ECO:0007669"/>
    <property type="project" value="InterPro"/>
</dbReference>
<dbReference type="AlphaFoldDB" id="A0A545T603"/>
<keyword evidence="9 12" id="KW-0238">DNA-binding</keyword>
<comment type="similarity">
    <text evidence="12">Belongs to the helicase family. PriA subfamily.</text>
</comment>
<comment type="catalytic activity">
    <reaction evidence="12">
        <text>Couples ATP hydrolysis with the unwinding of duplex DNA by translocating in the 3'-5' direction.</text>
        <dbReference type="EC" id="5.6.2.4"/>
    </reaction>
</comment>
<dbReference type="InterPro" id="IPR041236">
    <property type="entry name" value="PriA_C"/>
</dbReference>
<evidence type="ECO:0000259" key="14">
    <source>
        <dbReference type="PROSITE" id="PS51194"/>
    </source>
</evidence>
<dbReference type="GO" id="GO:0003677">
    <property type="term" value="F:DNA binding"/>
    <property type="evidence" value="ECO:0007669"/>
    <property type="project" value="UniProtKB-UniRule"/>
</dbReference>
<dbReference type="InterPro" id="IPR042115">
    <property type="entry name" value="PriA_3primeBD_sf"/>
</dbReference>
<dbReference type="Pfam" id="PF00271">
    <property type="entry name" value="Helicase_C"/>
    <property type="match status" value="1"/>
</dbReference>